<name>A0ACB9LHQ7_9MYRT</name>
<dbReference type="EMBL" id="CM042890">
    <property type="protein sequence ID" value="KAI4310854.1"/>
    <property type="molecule type" value="Genomic_DNA"/>
</dbReference>
<keyword evidence="2" id="KW-1185">Reference proteome</keyword>
<sequence>MLEAGDHHLCIIQVAGDQPPKFEPCNDHHLLAARSPPPRVDFPHPELMKLDIPPDPQSSHPGSPRTWRTLDFKIFRLGPDHIANLKKRAKADPLTPMRESLASKL</sequence>
<reference evidence="2" key="1">
    <citation type="journal article" date="2023" name="Front. Plant Sci.">
        <title>Chromosomal-level genome assembly of Melastoma candidum provides insights into trichome evolution.</title>
        <authorList>
            <person name="Zhong Y."/>
            <person name="Wu W."/>
            <person name="Sun C."/>
            <person name="Zou P."/>
            <person name="Liu Y."/>
            <person name="Dai S."/>
            <person name="Zhou R."/>
        </authorList>
    </citation>
    <scope>NUCLEOTIDE SEQUENCE [LARGE SCALE GENOMIC DNA]</scope>
</reference>
<gene>
    <name evidence="1" type="ORF">MLD38_035801</name>
</gene>
<protein>
    <submittedName>
        <fullName evidence="1">Uncharacterized protein</fullName>
    </submittedName>
</protein>
<accession>A0ACB9LHQ7</accession>
<evidence type="ECO:0000313" key="1">
    <source>
        <dbReference type="EMBL" id="KAI4310854.1"/>
    </source>
</evidence>
<evidence type="ECO:0000313" key="2">
    <source>
        <dbReference type="Proteomes" id="UP001057402"/>
    </source>
</evidence>
<comment type="caution">
    <text evidence="1">The sequence shown here is derived from an EMBL/GenBank/DDBJ whole genome shotgun (WGS) entry which is preliminary data.</text>
</comment>
<organism evidence="1 2">
    <name type="scientific">Melastoma candidum</name>
    <dbReference type="NCBI Taxonomy" id="119954"/>
    <lineage>
        <taxon>Eukaryota</taxon>
        <taxon>Viridiplantae</taxon>
        <taxon>Streptophyta</taxon>
        <taxon>Embryophyta</taxon>
        <taxon>Tracheophyta</taxon>
        <taxon>Spermatophyta</taxon>
        <taxon>Magnoliopsida</taxon>
        <taxon>eudicotyledons</taxon>
        <taxon>Gunneridae</taxon>
        <taxon>Pentapetalae</taxon>
        <taxon>rosids</taxon>
        <taxon>malvids</taxon>
        <taxon>Myrtales</taxon>
        <taxon>Melastomataceae</taxon>
        <taxon>Melastomatoideae</taxon>
        <taxon>Melastomateae</taxon>
        <taxon>Melastoma</taxon>
    </lineage>
</organism>
<dbReference type="Proteomes" id="UP001057402">
    <property type="component" value="Chromosome 11"/>
</dbReference>
<proteinExistence type="predicted"/>